<organism evidence="1 2">
    <name type="scientific">Portunus trituberculatus</name>
    <name type="common">Swimming crab</name>
    <name type="synonym">Neptunus trituberculatus</name>
    <dbReference type="NCBI Taxonomy" id="210409"/>
    <lineage>
        <taxon>Eukaryota</taxon>
        <taxon>Metazoa</taxon>
        <taxon>Ecdysozoa</taxon>
        <taxon>Arthropoda</taxon>
        <taxon>Crustacea</taxon>
        <taxon>Multicrustacea</taxon>
        <taxon>Malacostraca</taxon>
        <taxon>Eumalacostraca</taxon>
        <taxon>Eucarida</taxon>
        <taxon>Decapoda</taxon>
        <taxon>Pleocyemata</taxon>
        <taxon>Brachyura</taxon>
        <taxon>Eubrachyura</taxon>
        <taxon>Portunoidea</taxon>
        <taxon>Portunidae</taxon>
        <taxon>Portuninae</taxon>
        <taxon>Portunus</taxon>
    </lineage>
</organism>
<protein>
    <submittedName>
        <fullName evidence="1">Uncharacterized protein</fullName>
    </submittedName>
</protein>
<accession>A0A5B7H425</accession>
<gene>
    <name evidence="1" type="ORF">E2C01_060995</name>
</gene>
<keyword evidence="2" id="KW-1185">Reference proteome</keyword>
<dbReference type="Proteomes" id="UP000324222">
    <property type="component" value="Unassembled WGS sequence"/>
</dbReference>
<comment type="caution">
    <text evidence="1">The sequence shown here is derived from an EMBL/GenBank/DDBJ whole genome shotgun (WGS) entry which is preliminary data.</text>
</comment>
<reference evidence="1 2" key="1">
    <citation type="submission" date="2019-05" db="EMBL/GenBank/DDBJ databases">
        <title>Another draft genome of Portunus trituberculatus and its Hox gene families provides insights of decapod evolution.</title>
        <authorList>
            <person name="Jeong J.-H."/>
            <person name="Song I."/>
            <person name="Kim S."/>
            <person name="Choi T."/>
            <person name="Kim D."/>
            <person name="Ryu S."/>
            <person name="Kim W."/>
        </authorList>
    </citation>
    <scope>NUCLEOTIDE SEQUENCE [LARGE SCALE GENOMIC DNA]</scope>
    <source>
        <tissue evidence="1">Muscle</tissue>
    </source>
</reference>
<evidence type="ECO:0000313" key="1">
    <source>
        <dbReference type="EMBL" id="MPC66840.1"/>
    </source>
</evidence>
<evidence type="ECO:0000313" key="2">
    <source>
        <dbReference type="Proteomes" id="UP000324222"/>
    </source>
</evidence>
<dbReference type="AlphaFoldDB" id="A0A5B7H425"/>
<sequence>MAALSTHSKTPLTSWVPPLAVPEKCNLQHAVDARFTFDEWDTLTQQEALNAIGLCVMLMRQLASMPQAGARGRNLVVWLALHRLWKMRIVCVTLQPTQPARPRPRVPAGTVAPCMPLTIRISCPAREAVCLGCRKWGQFKRCCRGLKHPNNAMPTNAVLGAVTIADTQVTSQTTMEVTVAFGGGANHHTVAVTDTGAQVHATGCMAAVQPPH</sequence>
<dbReference type="EMBL" id="VSRR010025381">
    <property type="protein sequence ID" value="MPC66840.1"/>
    <property type="molecule type" value="Genomic_DNA"/>
</dbReference>
<proteinExistence type="predicted"/>
<name>A0A5B7H425_PORTR</name>